<dbReference type="PIRSF" id="PIRSF001435">
    <property type="entry name" value="Nth"/>
    <property type="match status" value="1"/>
</dbReference>
<dbReference type="EMBL" id="BGZN01000005">
    <property type="protein sequence ID" value="GBR73039.1"/>
    <property type="molecule type" value="Genomic_DNA"/>
</dbReference>
<dbReference type="Pfam" id="PF00730">
    <property type="entry name" value="HhH-GPD"/>
    <property type="match status" value="1"/>
</dbReference>
<dbReference type="PANTHER" id="PTHR43286">
    <property type="entry name" value="ENDONUCLEASE III-LIKE PROTEIN 1"/>
    <property type="match status" value="1"/>
</dbReference>
<proteinExistence type="inferred from homology"/>
<dbReference type="PANTHER" id="PTHR43286:SF1">
    <property type="entry name" value="ENDONUCLEASE III-LIKE PROTEIN 1"/>
    <property type="match status" value="1"/>
</dbReference>
<comment type="caution">
    <text evidence="10">The sequence shown here is derived from an EMBL/GenBank/DDBJ whole genome shotgun (WGS) entry which is preliminary data.</text>
</comment>
<dbReference type="InterPro" id="IPR000445">
    <property type="entry name" value="HhH_motif"/>
</dbReference>
<evidence type="ECO:0000256" key="7">
    <source>
        <dbReference type="ARBA" id="ARBA00023295"/>
    </source>
</evidence>
<evidence type="ECO:0000256" key="5">
    <source>
        <dbReference type="ARBA" id="ARBA00023204"/>
    </source>
</evidence>
<accession>A0A388T8U6</accession>
<comment type="similarity">
    <text evidence="1 8">Belongs to the Nth/MutY family.</text>
</comment>
<dbReference type="GO" id="GO:0003677">
    <property type="term" value="F:DNA binding"/>
    <property type="evidence" value="ECO:0007669"/>
    <property type="project" value="UniProtKB-UniRule"/>
</dbReference>
<feature type="domain" description="HhH-GPD" evidence="9">
    <location>
        <begin position="45"/>
        <end position="192"/>
    </location>
</feature>
<dbReference type="InterPro" id="IPR003265">
    <property type="entry name" value="HhH-GPD_domain"/>
</dbReference>
<keyword evidence="3 8" id="KW-0227">DNA damage</keyword>
<comment type="function">
    <text evidence="8">DNA repair enzyme that has both DNA N-glycosylase activity and AP-lyase activity. The DNA N-glycosylase activity releases various damaged pyrimidines from DNA by cleaving the N-glycosidic bond, leaving an AP (apurinic/apyrimidinic) site. The AP-lyase activity cleaves the phosphodiester bond 3' to the AP site by a beta-elimination, leaving a 3'-terminal unsaturated sugar and a product with a terminal 5'-phosphate.</text>
</comment>
<dbReference type="GO" id="GO:0140078">
    <property type="term" value="F:class I DNA-(apurinic or apyrimidinic site) endonuclease activity"/>
    <property type="evidence" value="ECO:0007669"/>
    <property type="project" value="UniProtKB-EC"/>
</dbReference>
<dbReference type="GO" id="GO:0051539">
    <property type="term" value="F:4 iron, 4 sulfur cluster binding"/>
    <property type="evidence" value="ECO:0007669"/>
    <property type="project" value="UniProtKB-UniRule"/>
</dbReference>
<comment type="cofactor">
    <cofactor evidence="8">
        <name>[4Fe-4S] cluster</name>
        <dbReference type="ChEBI" id="CHEBI:49883"/>
    </cofactor>
    <text evidence="8">Binds 1 [4Fe-4S] cluster.</text>
</comment>
<dbReference type="InterPro" id="IPR005759">
    <property type="entry name" value="Nth"/>
</dbReference>
<sequence>MKTGRQAVKELELLEKEYPKWRAAVLDLLAVETESPFKILISTVLSLRTKDQTTAQASERLYAVADTPQKILKLSEKQLEKLIYPVGFYHTKAKQILQICNILLTKHHGQVPADFDTLLSFPGVGRKTANLVLALGFDIPAVCVDTHVHRISNRLGWAQTKTPEETEFALRKIFPENKWSAINKIIVAFGQTICRPIGPKCALCVLTDCAARANHV</sequence>
<dbReference type="GO" id="GO:0000703">
    <property type="term" value="F:oxidized pyrimidine nucleobase lesion DNA N-glycosylase activity"/>
    <property type="evidence" value="ECO:0007669"/>
    <property type="project" value="TreeGrafter"/>
</dbReference>
<keyword evidence="10" id="KW-0540">Nuclease</keyword>
<keyword evidence="4 8" id="KW-0378">Hydrolase</keyword>
<feature type="binding site" evidence="8">
    <location>
        <position position="209"/>
    </location>
    <ligand>
        <name>[4Fe-4S] cluster</name>
        <dbReference type="ChEBI" id="CHEBI:49883"/>
    </ligand>
</feature>
<name>A0A388T8U6_TERA1</name>
<keyword evidence="2 8" id="KW-0004">4Fe-4S</keyword>
<dbReference type="GO" id="GO:0046872">
    <property type="term" value="F:metal ion binding"/>
    <property type="evidence" value="ECO:0007669"/>
    <property type="project" value="UniProtKB-KW"/>
</dbReference>
<dbReference type="AlphaFoldDB" id="A0A388T8U6"/>
<keyword evidence="10" id="KW-0255">Endonuclease</keyword>
<evidence type="ECO:0000256" key="1">
    <source>
        <dbReference type="ARBA" id="ARBA00008343"/>
    </source>
</evidence>
<evidence type="ECO:0000256" key="8">
    <source>
        <dbReference type="HAMAP-Rule" id="MF_00942"/>
    </source>
</evidence>
<dbReference type="SMART" id="SM00478">
    <property type="entry name" value="ENDO3c"/>
    <property type="match status" value="1"/>
</dbReference>
<dbReference type="GO" id="GO:0006289">
    <property type="term" value="P:nucleotide-excision repair"/>
    <property type="evidence" value="ECO:0007669"/>
    <property type="project" value="TreeGrafter"/>
</dbReference>
<dbReference type="InterPro" id="IPR011257">
    <property type="entry name" value="DNA_glycosylase"/>
</dbReference>
<dbReference type="SUPFAM" id="SSF48150">
    <property type="entry name" value="DNA-glycosylase"/>
    <property type="match status" value="1"/>
</dbReference>
<evidence type="ECO:0000256" key="2">
    <source>
        <dbReference type="ARBA" id="ARBA00022485"/>
    </source>
</evidence>
<reference evidence="10 11" key="1">
    <citation type="journal article" date="2019" name="ISME J.">
        <title>Genome analyses of uncultured TG2/ZB3 bacteria in 'Margulisbacteria' specifically attached to ectosymbiotic spirochetes of protists in the termite gut.</title>
        <authorList>
            <person name="Utami Y.D."/>
            <person name="Kuwahara H."/>
            <person name="Igai K."/>
            <person name="Murakami T."/>
            <person name="Sugaya K."/>
            <person name="Morikawa T."/>
            <person name="Nagura Y."/>
            <person name="Yuki M."/>
            <person name="Deevong P."/>
            <person name="Inoue T."/>
            <person name="Kihara K."/>
            <person name="Lo N."/>
            <person name="Yamada A."/>
            <person name="Ohkuma M."/>
            <person name="Hongoh Y."/>
        </authorList>
    </citation>
    <scope>NUCLEOTIDE SEQUENCE [LARGE SCALE GENOMIC DNA]</scope>
    <source>
        <strain evidence="10">NkOx7-01</strain>
    </source>
</reference>
<feature type="binding site" evidence="8">
    <location>
        <position position="194"/>
    </location>
    <ligand>
        <name>[4Fe-4S] cluster</name>
        <dbReference type="ChEBI" id="CHEBI:49883"/>
    </ligand>
</feature>
<feature type="binding site" evidence="8">
    <location>
        <position position="204"/>
    </location>
    <ligand>
        <name>[4Fe-4S] cluster</name>
        <dbReference type="ChEBI" id="CHEBI:49883"/>
    </ligand>
</feature>
<keyword evidence="11" id="KW-1185">Reference proteome</keyword>
<keyword evidence="7 8" id="KW-0326">Glycosidase</keyword>
<dbReference type="InterPro" id="IPR023170">
    <property type="entry name" value="HhH_base_excis_C"/>
</dbReference>
<keyword evidence="6 8" id="KW-0456">Lyase</keyword>
<protein>
    <recommendedName>
        <fullName evidence="8">Endonuclease III</fullName>
        <ecNumber evidence="8">4.2.99.18</ecNumber>
    </recommendedName>
    <alternativeName>
        <fullName evidence="8">DNA-(apurinic or apyrimidinic site) lyase</fullName>
    </alternativeName>
</protein>
<dbReference type="HAMAP" id="MF_00942">
    <property type="entry name" value="Nth"/>
    <property type="match status" value="1"/>
</dbReference>
<evidence type="ECO:0000259" key="9">
    <source>
        <dbReference type="SMART" id="SM00478"/>
    </source>
</evidence>
<comment type="catalytic activity">
    <reaction evidence="8">
        <text>2'-deoxyribonucleotide-(2'-deoxyribose 5'-phosphate)-2'-deoxyribonucleotide-DNA = a 3'-end 2'-deoxyribonucleotide-(2,3-dehydro-2,3-deoxyribose 5'-phosphate)-DNA + a 5'-end 5'-phospho-2'-deoxyribonucleoside-DNA + H(+)</text>
        <dbReference type="Rhea" id="RHEA:66592"/>
        <dbReference type="Rhea" id="RHEA-COMP:13180"/>
        <dbReference type="Rhea" id="RHEA-COMP:16897"/>
        <dbReference type="Rhea" id="RHEA-COMP:17067"/>
        <dbReference type="ChEBI" id="CHEBI:15378"/>
        <dbReference type="ChEBI" id="CHEBI:136412"/>
        <dbReference type="ChEBI" id="CHEBI:157695"/>
        <dbReference type="ChEBI" id="CHEBI:167181"/>
        <dbReference type="EC" id="4.2.99.18"/>
    </reaction>
</comment>
<dbReference type="GO" id="GO:0006285">
    <property type="term" value="P:base-excision repair, AP site formation"/>
    <property type="evidence" value="ECO:0007669"/>
    <property type="project" value="TreeGrafter"/>
</dbReference>
<organism evidence="10 11">
    <name type="scientific">Termititenax aidoneus</name>
    <dbReference type="NCBI Taxonomy" id="2218524"/>
    <lineage>
        <taxon>Bacteria</taxon>
        <taxon>Bacillati</taxon>
        <taxon>Candidatus Margulisiibacteriota</taxon>
        <taxon>Candidatus Termititenacia</taxon>
        <taxon>Candidatus Termititenacales</taxon>
        <taxon>Candidatus Termititenacaceae</taxon>
        <taxon>Candidatus Termititenax</taxon>
    </lineage>
</organism>
<evidence type="ECO:0000313" key="11">
    <source>
        <dbReference type="Proteomes" id="UP000269352"/>
    </source>
</evidence>
<evidence type="ECO:0000256" key="4">
    <source>
        <dbReference type="ARBA" id="ARBA00022801"/>
    </source>
</evidence>
<dbReference type="CDD" id="cd00056">
    <property type="entry name" value="ENDO3c"/>
    <property type="match status" value="1"/>
</dbReference>
<evidence type="ECO:0000313" key="10">
    <source>
        <dbReference type="EMBL" id="GBR73039.1"/>
    </source>
</evidence>
<dbReference type="Pfam" id="PF00633">
    <property type="entry name" value="HHH"/>
    <property type="match status" value="1"/>
</dbReference>
<dbReference type="EC" id="4.2.99.18" evidence="8"/>
<keyword evidence="8" id="KW-0479">Metal-binding</keyword>
<dbReference type="Proteomes" id="UP000269352">
    <property type="component" value="Unassembled WGS sequence"/>
</dbReference>
<keyword evidence="8" id="KW-0408">Iron</keyword>
<dbReference type="Gene3D" id="1.10.340.30">
    <property type="entry name" value="Hypothetical protein, domain 2"/>
    <property type="match status" value="1"/>
</dbReference>
<keyword evidence="5 8" id="KW-0234">DNA repair</keyword>
<gene>
    <name evidence="8 10" type="primary">nth</name>
    <name evidence="10" type="ORF">NO1_0493</name>
</gene>
<feature type="binding site" evidence="8">
    <location>
        <position position="201"/>
    </location>
    <ligand>
        <name>[4Fe-4S] cluster</name>
        <dbReference type="ChEBI" id="CHEBI:49883"/>
    </ligand>
</feature>
<evidence type="ECO:0000256" key="3">
    <source>
        <dbReference type="ARBA" id="ARBA00022763"/>
    </source>
</evidence>
<keyword evidence="8" id="KW-0411">Iron-sulfur</keyword>
<dbReference type="FunFam" id="1.10.340.30:FF:000001">
    <property type="entry name" value="Endonuclease III"/>
    <property type="match status" value="1"/>
</dbReference>
<dbReference type="Gene3D" id="1.10.1670.10">
    <property type="entry name" value="Helix-hairpin-Helix base-excision DNA repair enzymes (C-terminal)"/>
    <property type="match status" value="1"/>
</dbReference>
<keyword evidence="8" id="KW-0238">DNA-binding</keyword>
<evidence type="ECO:0000256" key="6">
    <source>
        <dbReference type="ARBA" id="ARBA00023239"/>
    </source>
</evidence>